<sequence length="174" mass="19542">MPKENFLIRNAQPSEFEETGQLMVEVYSELKGFPKQADFPEYYDLLLHIGRLTEKPEVTLLVALGPEEEVSGAVVYFGDMSQYGSKGIAPNESNAAGIRFLAVSKSERGQGIGKALTLACIQKAKESGLEQVILHTTHTMMTAWKMYEGMGFQRAEELDFFQGDLHVYGFRYFL</sequence>
<name>A0A1G5ZDQ4_9BACT</name>
<dbReference type="EMBL" id="FMXE01000034">
    <property type="protein sequence ID" value="SDA93011.1"/>
    <property type="molecule type" value="Genomic_DNA"/>
</dbReference>
<dbReference type="RefSeq" id="WP_245693302.1">
    <property type="nucleotide sequence ID" value="NZ_FMXE01000034.1"/>
</dbReference>
<evidence type="ECO:0000313" key="4">
    <source>
        <dbReference type="Proteomes" id="UP000198756"/>
    </source>
</evidence>
<dbReference type="AlphaFoldDB" id="A0A1G5ZDQ4"/>
<dbReference type="Pfam" id="PF00583">
    <property type="entry name" value="Acetyltransf_1"/>
    <property type="match status" value="1"/>
</dbReference>
<feature type="domain" description="N-acetyltransferase" evidence="2">
    <location>
        <begin position="6"/>
        <end position="174"/>
    </location>
</feature>
<dbReference type="GO" id="GO:0008080">
    <property type="term" value="F:N-acetyltransferase activity"/>
    <property type="evidence" value="ECO:0007669"/>
    <property type="project" value="InterPro"/>
</dbReference>
<evidence type="ECO:0000313" key="3">
    <source>
        <dbReference type="EMBL" id="SDA93011.1"/>
    </source>
</evidence>
<evidence type="ECO:0000259" key="2">
    <source>
        <dbReference type="PROSITE" id="PS51186"/>
    </source>
</evidence>
<dbReference type="InterPro" id="IPR000182">
    <property type="entry name" value="GNAT_dom"/>
</dbReference>
<dbReference type="Gene3D" id="3.40.630.30">
    <property type="match status" value="1"/>
</dbReference>
<accession>A0A1G5ZDQ4</accession>
<proteinExistence type="predicted"/>
<reference evidence="4" key="1">
    <citation type="submission" date="2016-10" db="EMBL/GenBank/DDBJ databases">
        <authorList>
            <person name="Varghese N."/>
            <person name="Submissions S."/>
        </authorList>
    </citation>
    <scope>NUCLEOTIDE SEQUENCE [LARGE SCALE GENOMIC DNA]</scope>
    <source>
        <strain evidence="4">DSM 22703</strain>
    </source>
</reference>
<dbReference type="CDD" id="cd04301">
    <property type="entry name" value="NAT_SF"/>
    <property type="match status" value="1"/>
</dbReference>
<evidence type="ECO:0000256" key="1">
    <source>
        <dbReference type="ARBA" id="ARBA00022679"/>
    </source>
</evidence>
<dbReference type="PROSITE" id="PS51186">
    <property type="entry name" value="GNAT"/>
    <property type="match status" value="1"/>
</dbReference>
<protein>
    <submittedName>
        <fullName evidence="3">Acetyltransferase (GNAT) family protein</fullName>
    </submittedName>
</protein>
<dbReference type="Proteomes" id="UP000198756">
    <property type="component" value="Unassembled WGS sequence"/>
</dbReference>
<dbReference type="SUPFAM" id="SSF55729">
    <property type="entry name" value="Acyl-CoA N-acyltransferases (Nat)"/>
    <property type="match status" value="1"/>
</dbReference>
<organism evidence="3 4">
    <name type="scientific">Algoriphagus alkaliphilus</name>
    <dbReference type="NCBI Taxonomy" id="279824"/>
    <lineage>
        <taxon>Bacteria</taxon>
        <taxon>Pseudomonadati</taxon>
        <taxon>Bacteroidota</taxon>
        <taxon>Cytophagia</taxon>
        <taxon>Cytophagales</taxon>
        <taxon>Cyclobacteriaceae</taxon>
        <taxon>Algoriphagus</taxon>
    </lineage>
</organism>
<dbReference type="InterPro" id="IPR050769">
    <property type="entry name" value="NAT_camello-type"/>
</dbReference>
<keyword evidence="1 3" id="KW-0808">Transferase</keyword>
<dbReference type="STRING" id="279824.SAMN03080617_03665"/>
<gene>
    <name evidence="3" type="ORF">SAMN03080617_03665</name>
</gene>
<dbReference type="PANTHER" id="PTHR13947">
    <property type="entry name" value="GNAT FAMILY N-ACETYLTRANSFERASE"/>
    <property type="match status" value="1"/>
</dbReference>
<keyword evidence="4" id="KW-1185">Reference proteome</keyword>
<dbReference type="PANTHER" id="PTHR13947:SF37">
    <property type="entry name" value="LD18367P"/>
    <property type="match status" value="1"/>
</dbReference>
<dbReference type="InterPro" id="IPR016181">
    <property type="entry name" value="Acyl_CoA_acyltransferase"/>
</dbReference>